<organism evidence="10 11">
    <name type="scientific">Heterodermia speciosa</name>
    <dbReference type="NCBI Taxonomy" id="116794"/>
    <lineage>
        <taxon>Eukaryota</taxon>
        <taxon>Fungi</taxon>
        <taxon>Dikarya</taxon>
        <taxon>Ascomycota</taxon>
        <taxon>Pezizomycotina</taxon>
        <taxon>Lecanoromycetes</taxon>
        <taxon>OSLEUM clade</taxon>
        <taxon>Lecanoromycetidae</taxon>
        <taxon>Caliciales</taxon>
        <taxon>Physciaceae</taxon>
        <taxon>Heterodermia</taxon>
    </lineage>
</organism>
<proteinExistence type="inferred from homology"/>
<accession>A0A8H3G4N4</accession>
<dbReference type="SUPFAM" id="SSF53448">
    <property type="entry name" value="Nucleotide-diphospho-sugar transferases"/>
    <property type="match status" value="1"/>
</dbReference>
<dbReference type="GO" id="GO:0000139">
    <property type="term" value="C:Golgi membrane"/>
    <property type="evidence" value="ECO:0007669"/>
    <property type="project" value="UniProtKB-SubCell"/>
</dbReference>
<evidence type="ECO:0000256" key="3">
    <source>
        <dbReference type="ARBA" id="ARBA00009105"/>
    </source>
</evidence>
<dbReference type="PANTHER" id="PTHR31646">
    <property type="entry name" value="ALPHA-1,2-MANNOSYLTRANSFERASE MNN2"/>
    <property type="match status" value="1"/>
</dbReference>
<evidence type="ECO:0008006" key="12">
    <source>
        <dbReference type="Google" id="ProtNLM"/>
    </source>
</evidence>
<evidence type="ECO:0000256" key="7">
    <source>
        <dbReference type="ARBA" id="ARBA00022989"/>
    </source>
</evidence>
<keyword evidence="6" id="KW-0735">Signal-anchor</keyword>
<dbReference type="Proteomes" id="UP000664521">
    <property type="component" value="Unassembled WGS sequence"/>
</dbReference>
<comment type="subcellular location">
    <subcellularLocation>
        <location evidence="1">Golgi apparatus membrane</location>
        <topology evidence="1">Single-pass type II membrane protein</topology>
    </subcellularLocation>
</comment>
<evidence type="ECO:0000256" key="6">
    <source>
        <dbReference type="ARBA" id="ARBA00022968"/>
    </source>
</evidence>
<keyword evidence="8" id="KW-0333">Golgi apparatus</keyword>
<keyword evidence="7" id="KW-1133">Transmembrane helix</keyword>
<evidence type="ECO:0000256" key="9">
    <source>
        <dbReference type="ARBA" id="ARBA00023136"/>
    </source>
</evidence>
<comment type="pathway">
    <text evidence="2">Protein modification; protein glycosylation.</text>
</comment>
<dbReference type="OrthoDB" id="4484309at2759"/>
<reference evidence="10" key="1">
    <citation type="submission" date="2021-03" db="EMBL/GenBank/DDBJ databases">
        <authorList>
            <person name="Tagirdzhanova G."/>
        </authorList>
    </citation>
    <scope>NUCLEOTIDE SEQUENCE</scope>
</reference>
<sequence>MRRVLFKGSPRRIVSALGWLGLLYLAWWFLAPPSPASSRSLDCKSSRHRSFNQVTLSGTPDTKSISQIWLSLETTFKAYAPVPKSLPHEPFTSQADFPPIEAIKNHTYISKEDGRTTRDRHVTVVNELPEYPADIFNGRGIVMLAGGRYNGYAATGLGMIRETGSSLPVEVWMKDEPEEKKGWCKELEKEGMICRRLSDYIDVEFLKHGYQFKILTMLFSSFEQILFLDADNVPVRNPDIVFESKRFIDTGAILWPDYWKHSGTPILPFVVGLADEASEILRTEQTVESGQIVWDKKRHWKSLCLATYYNYYGPQYYYTLITQGWAGWGDKDTFPTALKSLHEEYYMIPHKLETLFVNGTIEGIGMLQADPSNQEEYEPLFLHSNIIKWNPREFLCVGCASDKHDPVKASFLEREESSINRHLKEHRRIFNIEDMQKLNIDPEPLIWKSMEHNVCKSVWANADLCIRTREHMSNAFGYEFRSSRAFSLFGYGDQICISK</sequence>
<dbReference type="EMBL" id="CAJPDS010000085">
    <property type="protein sequence ID" value="CAF9935715.1"/>
    <property type="molecule type" value="Genomic_DNA"/>
</dbReference>
<evidence type="ECO:0000256" key="8">
    <source>
        <dbReference type="ARBA" id="ARBA00023034"/>
    </source>
</evidence>
<keyword evidence="5" id="KW-0812">Transmembrane</keyword>
<gene>
    <name evidence="10" type="ORF">HETSPECPRED_009876</name>
</gene>
<dbReference type="GO" id="GO:0000026">
    <property type="term" value="F:alpha-1,2-mannosyltransferase activity"/>
    <property type="evidence" value="ECO:0007669"/>
    <property type="project" value="TreeGrafter"/>
</dbReference>
<protein>
    <recommendedName>
        <fullName evidence="12">Glycosyltransferase family 71 protein</fullName>
    </recommendedName>
</protein>
<keyword evidence="9" id="KW-0472">Membrane</keyword>
<evidence type="ECO:0000313" key="10">
    <source>
        <dbReference type="EMBL" id="CAF9935715.1"/>
    </source>
</evidence>
<comment type="similarity">
    <text evidence="3">Belongs to the MNN1/MNT family.</text>
</comment>
<dbReference type="Pfam" id="PF11051">
    <property type="entry name" value="Mannosyl_trans3"/>
    <property type="match status" value="2"/>
</dbReference>
<keyword evidence="4" id="KW-0808">Transferase</keyword>
<dbReference type="PANTHER" id="PTHR31646:SF1">
    <property type="entry name" value="ALPHA-1,2-MANNOSYLTRANSFERASE MNN2"/>
    <property type="match status" value="1"/>
</dbReference>
<evidence type="ECO:0000256" key="4">
    <source>
        <dbReference type="ARBA" id="ARBA00022679"/>
    </source>
</evidence>
<keyword evidence="11" id="KW-1185">Reference proteome</keyword>
<evidence type="ECO:0000256" key="2">
    <source>
        <dbReference type="ARBA" id="ARBA00004922"/>
    </source>
</evidence>
<evidence type="ECO:0000313" key="11">
    <source>
        <dbReference type="Proteomes" id="UP000664521"/>
    </source>
</evidence>
<name>A0A8H3G4N4_9LECA</name>
<dbReference type="GO" id="GO:0046354">
    <property type="term" value="P:mannan biosynthetic process"/>
    <property type="evidence" value="ECO:0007669"/>
    <property type="project" value="TreeGrafter"/>
</dbReference>
<dbReference type="InterPro" id="IPR029044">
    <property type="entry name" value="Nucleotide-diphossugar_trans"/>
</dbReference>
<evidence type="ECO:0000256" key="5">
    <source>
        <dbReference type="ARBA" id="ARBA00022692"/>
    </source>
</evidence>
<evidence type="ECO:0000256" key="1">
    <source>
        <dbReference type="ARBA" id="ARBA00004323"/>
    </source>
</evidence>
<comment type="caution">
    <text evidence="10">The sequence shown here is derived from an EMBL/GenBank/DDBJ whole genome shotgun (WGS) entry which is preliminary data.</text>
</comment>
<dbReference type="InterPro" id="IPR022751">
    <property type="entry name" value="Alpha_mannosyltransferase"/>
</dbReference>
<dbReference type="AlphaFoldDB" id="A0A8H3G4N4"/>